<name>A0ABT9LWB1_9BACL</name>
<protein>
    <submittedName>
        <fullName evidence="1">Uncharacterized protein</fullName>
    </submittedName>
</protein>
<evidence type="ECO:0000313" key="2">
    <source>
        <dbReference type="Proteomes" id="UP001229209"/>
    </source>
</evidence>
<dbReference type="Proteomes" id="UP001229209">
    <property type="component" value="Unassembled WGS sequence"/>
</dbReference>
<reference evidence="1 2" key="1">
    <citation type="submission" date="2023-07" db="EMBL/GenBank/DDBJ databases">
        <title>Genomic Encyclopedia of Type Strains, Phase IV (KMG-IV): sequencing the most valuable type-strain genomes for metagenomic binning, comparative biology and taxonomic classification.</title>
        <authorList>
            <person name="Goeker M."/>
        </authorList>
    </citation>
    <scope>NUCLEOTIDE SEQUENCE [LARGE SCALE GENOMIC DNA]</scope>
    <source>
        <strain evidence="1 2">DSM 25924</strain>
    </source>
</reference>
<sequence>MLNCHSPKENHIHAHMTLLFTAETLVRYITWQQKTAGEEDYTHGQVIRHLLCIRCRARQATRQNEQNSIKVDLDTPAERFARLIRKFWPTTLELRWFEPTNAQLLRATA</sequence>
<accession>A0ABT9LWB1</accession>
<gene>
    <name evidence="1" type="ORF">J2S04_001495</name>
</gene>
<dbReference type="EMBL" id="JAURUO010000007">
    <property type="protein sequence ID" value="MDP9728545.1"/>
    <property type="molecule type" value="Genomic_DNA"/>
</dbReference>
<organism evidence="1 2">
    <name type="scientific">Alicyclobacillus tolerans</name>
    <dbReference type="NCBI Taxonomy" id="90970"/>
    <lineage>
        <taxon>Bacteria</taxon>
        <taxon>Bacillati</taxon>
        <taxon>Bacillota</taxon>
        <taxon>Bacilli</taxon>
        <taxon>Bacillales</taxon>
        <taxon>Alicyclobacillaceae</taxon>
        <taxon>Alicyclobacillus</taxon>
    </lineage>
</organism>
<proteinExistence type="predicted"/>
<evidence type="ECO:0000313" key="1">
    <source>
        <dbReference type="EMBL" id="MDP9728545.1"/>
    </source>
</evidence>
<dbReference type="RefSeq" id="WP_306954170.1">
    <property type="nucleotide sequence ID" value="NZ_JAURUO010000007.1"/>
</dbReference>
<comment type="caution">
    <text evidence="1">The sequence shown here is derived from an EMBL/GenBank/DDBJ whole genome shotgun (WGS) entry which is preliminary data.</text>
</comment>
<keyword evidence="2" id="KW-1185">Reference proteome</keyword>